<name>A0A3M7SKR6_BRAPC</name>
<gene>
    <name evidence="2" type="ORF">BpHYR1_016592</name>
</gene>
<keyword evidence="1" id="KW-0472">Membrane</keyword>
<dbReference type="AlphaFoldDB" id="A0A3M7SKR6"/>
<accession>A0A3M7SKR6</accession>
<dbReference type="Proteomes" id="UP000276133">
    <property type="component" value="Unassembled WGS sequence"/>
</dbReference>
<dbReference type="EMBL" id="REGN01001205">
    <property type="protein sequence ID" value="RNA36295.1"/>
    <property type="molecule type" value="Genomic_DNA"/>
</dbReference>
<feature type="transmembrane region" description="Helical" evidence="1">
    <location>
        <begin position="64"/>
        <end position="86"/>
    </location>
</feature>
<reference evidence="2 3" key="1">
    <citation type="journal article" date="2018" name="Sci. Rep.">
        <title>Genomic signatures of local adaptation to the degree of environmental predictability in rotifers.</title>
        <authorList>
            <person name="Franch-Gras L."/>
            <person name="Hahn C."/>
            <person name="Garcia-Roger E.M."/>
            <person name="Carmona M.J."/>
            <person name="Serra M."/>
            <person name="Gomez A."/>
        </authorList>
    </citation>
    <scope>NUCLEOTIDE SEQUENCE [LARGE SCALE GENOMIC DNA]</scope>
    <source>
        <strain evidence="2">HYR1</strain>
    </source>
</reference>
<keyword evidence="1" id="KW-0812">Transmembrane</keyword>
<evidence type="ECO:0000313" key="3">
    <source>
        <dbReference type="Proteomes" id="UP000276133"/>
    </source>
</evidence>
<proteinExistence type="predicted"/>
<keyword evidence="1" id="KW-1133">Transmembrane helix</keyword>
<evidence type="ECO:0000256" key="1">
    <source>
        <dbReference type="SAM" id="Phobius"/>
    </source>
</evidence>
<evidence type="ECO:0000313" key="2">
    <source>
        <dbReference type="EMBL" id="RNA36295.1"/>
    </source>
</evidence>
<keyword evidence="3" id="KW-1185">Reference proteome</keyword>
<comment type="caution">
    <text evidence="2">The sequence shown here is derived from an EMBL/GenBank/DDBJ whole genome shotgun (WGS) entry which is preliminary data.</text>
</comment>
<organism evidence="2 3">
    <name type="scientific">Brachionus plicatilis</name>
    <name type="common">Marine rotifer</name>
    <name type="synonym">Brachionus muelleri</name>
    <dbReference type="NCBI Taxonomy" id="10195"/>
    <lineage>
        <taxon>Eukaryota</taxon>
        <taxon>Metazoa</taxon>
        <taxon>Spiralia</taxon>
        <taxon>Gnathifera</taxon>
        <taxon>Rotifera</taxon>
        <taxon>Eurotatoria</taxon>
        <taxon>Monogononta</taxon>
        <taxon>Pseudotrocha</taxon>
        <taxon>Ploima</taxon>
        <taxon>Brachionidae</taxon>
        <taxon>Brachionus</taxon>
    </lineage>
</organism>
<protein>
    <submittedName>
        <fullName evidence="2">Uncharacterized protein</fullName>
    </submittedName>
</protein>
<feature type="transmembrane region" description="Helical" evidence="1">
    <location>
        <begin position="106"/>
        <end position="130"/>
    </location>
</feature>
<sequence length="138" mass="16990">MFLNQKFGLFKNRSLFLKGQFKKNIYKAIIQIICANRRINFFTSKIKIKINFSKKLINFSNWRLMFFSLYYMFFLYFYVFFYLTHSSMHHSEYFLFNYEIFIFNEIIGHSLIMMLVIDCLVNQYLTYILYSFFLASTK</sequence>